<protein>
    <submittedName>
        <fullName evidence="1">Uncharacterized protein</fullName>
    </submittedName>
</protein>
<dbReference type="RefSeq" id="WP_096746874.1">
    <property type="nucleotide sequence ID" value="NZ_CP023505.1"/>
</dbReference>
<name>A0A1W6JPF0_MORMO</name>
<accession>A0A1W6JPF0</accession>
<organism evidence="1">
    <name type="scientific">Morganella morganii</name>
    <name type="common">Proteus morganii</name>
    <dbReference type="NCBI Taxonomy" id="582"/>
    <lineage>
        <taxon>Bacteria</taxon>
        <taxon>Pseudomonadati</taxon>
        <taxon>Pseudomonadota</taxon>
        <taxon>Gammaproteobacteria</taxon>
        <taxon>Enterobacterales</taxon>
        <taxon>Morganellaceae</taxon>
        <taxon>Morganella</taxon>
    </lineage>
</organism>
<proteinExistence type="predicted"/>
<dbReference type="EMBL" id="KY653122">
    <property type="protein sequence ID" value="ARM68109.1"/>
    <property type="molecule type" value="Genomic_DNA"/>
</dbReference>
<sequence length="63" mass="6864">MSQSVIPLDVAAYKARQVTSLYSVILEQALKECSPDLFDLISIASDIHSDISQSLTHKAGDDK</sequence>
<reference evidence="1" key="1">
    <citation type="submission" date="2017-02" db="EMBL/GenBank/DDBJ databases">
        <title>Analysis of active prophages from bacterial high-throughput sequencing data.</title>
        <authorList>
            <person name="Sun Q."/>
            <person name="Zhang X."/>
            <person name="Xing S."/>
            <person name="Tong Y.-G."/>
        </authorList>
    </citation>
    <scope>NUCLEOTIDE SEQUENCE [LARGE SCALE GENOMIC DNA]</scope>
    <source>
        <strain evidence="1">IME1369</strain>
    </source>
</reference>
<evidence type="ECO:0000313" key="1">
    <source>
        <dbReference type="EMBL" id="ARM68109.1"/>
    </source>
</evidence>
<dbReference type="AlphaFoldDB" id="A0A1W6JPF0"/>